<feature type="non-terminal residue" evidence="1">
    <location>
        <position position="151"/>
    </location>
</feature>
<name>A0A8S3K119_9BILA</name>
<evidence type="ECO:0000313" key="1">
    <source>
        <dbReference type="EMBL" id="CAF5224788.1"/>
    </source>
</evidence>
<feature type="non-terminal residue" evidence="1">
    <location>
        <position position="1"/>
    </location>
</feature>
<accession>A0A8S3K119</accession>
<protein>
    <submittedName>
        <fullName evidence="1">Uncharacterized protein</fullName>
    </submittedName>
</protein>
<evidence type="ECO:0000313" key="2">
    <source>
        <dbReference type="Proteomes" id="UP000676336"/>
    </source>
</evidence>
<organism evidence="1 2">
    <name type="scientific">Rotaria magnacalcarata</name>
    <dbReference type="NCBI Taxonomy" id="392030"/>
    <lineage>
        <taxon>Eukaryota</taxon>
        <taxon>Metazoa</taxon>
        <taxon>Spiralia</taxon>
        <taxon>Gnathifera</taxon>
        <taxon>Rotifera</taxon>
        <taxon>Eurotatoria</taxon>
        <taxon>Bdelloidea</taxon>
        <taxon>Philodinida</taxon>
        <taxon>Philodinidae</taxon>
        <taxon>Rotaria</taxon>
    </lineage>
</organism>
<dbReference type="AlphaFoldDB" id="A0A8S3K119"/>
<sequence length="151" mass="17542">ISTRRTSLIESDSSKINSKAIITNHMNIYDENTLKNQTTKNNGYKRKLQNDQHDKKNIKTSNALVQIRSSSRLKQKHQPMQEQRSSTIKRRLSAELLLISTLTDDKSHSEHKYIFPSLSKQQTTNECQTTDDIIQVFHQPIQTNYLIKSDK</sequence>
<dbReference type="EMBL" id="CAJOBI010357775">
    <property type="protein sequence ID" value="CAF5224788.1"/>
    <property type="molecule type" value="Genomic_DNA"/>
</dbReference>
<comment type="caution">
    <text evidence="1">The sequence shown here is derived from an EMBL/GenBank/DDBJ whole genome shotgun (WGS) entry which is preliminary data.</text>
</comment>
<dbReference type="Proteomes" id="UP000676336">
    <property type="component" value="Unassembled WGS sequence"/>
</dbReference>
<reference evidence="1" key="1">
    <citation type="submission" date="2021-02" db="EMBL/GenBank/DDBJ databases">
        <authorList>
            <person name="Nowell W R."/>
        </authorList>
    </citation>
    <scope>NUCLEOTIDE SEQUENCE</scope>
</reference>
<gene>
    <name evidence="1" type="ORF">SMN809_LOCUS83976</name>
</gene>
<proteinExistence type="predicted"/>